<organism evidence="8">
    <name type="scientific">Mesocestoides corti</name>
    <name type="common">Flatworm</name>
    <dbReference type="NCBI Taxonomy" id="53468"/>
    <lineage>
        <taxon>Eukaryota</taxon>
        <taxon>Metazoa</taxon>
        <taxon>Spiralia</taxon>
        <taxon>Lophotrochozoa</taxon>
        <taxon>Platyhelminthes</taxon>
        <taxon>Cestoda</taxon>
        <taxon>Eucestoda</taxon>
        <taxon>Cyclophyllidea</taxon>
        <taxon>Mesocestoididae</taxon>
        <taxon>Mesocestoides</taxon>
    </lineage>
</organism>
<evidence type="ECO:0000256" key="3">
    <source>
        <dbReference type="ARBA" id="ARBA00022723"/>
    </source>
</evidence>
<dbReference type="PANTHER" id="PTHR46064:SF1">
    <property type="entry name" value="QUEUINE TRNA-RIBOSYLTRANSFERASE ACCESSORY SUBUNIT 2"/>
    <property type="match status" value="1"/>
</dbReference>
<proteinExistence type="inferred from homology"/>
<dbReference type="InterPro" id="IPR028592">
    <property type="entry name" value="QTRTD1"/>
</dbReference>
<feature type="binding site" evidence="5">
    <location>
        <position position="378"/>
    </location>
    <ligand>
        <name>Zn(2+)</name>
        <dbReference type="ChEBI" id="CHEBI:29105"/>
    </ligand>
</feature>
<feature type="binding site" evidence="5">
    <location>
        <position position="349"/>
    </location>
    <ligand>
        <name>Zn(2+)</name>
        <dbReference type="ChEBI" id="CHEBI:29105"/>
    </ligand>
</feature>
<dbReference type="HAMAP" id="MF_03043">
    <property type="entry name" value="QTRT2"/>
    <property type="match status" value="1"/>
</dbReference>
<comment type="cofactor">
    <cofactor evidence="5">
        <name>Zn(2+)</name>
        <dbReference type="ChEBI" id="CHEBI:29105"/>
    </cofactor>
    <text evidence="5">Binds 1 zinc ion per subunit.</text>
</comment>
<keyword evidence="6" id="KW-0732">Signal</keyword>
<dbReference type="GO" id="GO:0046872">
    <property type="term" value="F:metal ion binding"/>
    <property type="evidence" value="ECO:0007669"/>
    <property type="project" value="UniProtKB-KW"/>
</dbReference>
<accession>A0A5K3EVE9</accession>
<comment type="function">
    <text evidence="5">Non-catalytic subunit of the queuine tRNA-ribosyltransferase (TGT) that catalyzes the base-exchange of a guanine (G) residue with queuine (Q) at position 34 (anticodon wobble position) in tRNAs with GU(N) anticodons (tRNA-Asp, -Asn, -His and -Tyr), resulting in the hypermodified nucleoside queuosine (7-(((4,5-cis-dihydroxy-2-cyclopenten-1-yl)amino)methyl)-7-deazaguanosine).</text>
</comment>
<dbReference type="PANTHER" id="PTHR46064">
    <property type="entry name" value="QUEUINE TRNA-RIBOSYLTRANSFERASE ACCESSORY SUBUNIT 2"/>
    <property type="match status" value="1"/>
</dbReference>
<keyword evidence="4 5" id="KW-0862">Zinc</keyword>
<feature type="chain" id="PRO_5024277408" description="Queuine tRNA-ribosyltransferase accessory subunit 2" evidence="6">
    <location>
        <begin position="23"/>
        <end position="431"/>
    </location>
</feature>
<dbReference type="SUPFAM" id="SSF51713">
    <property type="entry name" value="tRNA-guanine transglycosylase"/>
    <property type="match status" value="1"/>
</dbReference>
<comment type="subcellular location">
    <subcellularLocation>
        <location evidence="5">Cytoplasm</location>
    </subcellularLocation>
</comment>
<evidence type="ECO:0000259" key="7">
    <source>
        <dbReference type="Pfam" id="PF01702"/>
    </source>
</evidence>
<dbReference type="GO" id="GO:0006400">
    <property type="term" value="P:tRNA modification"/>
    <property type="evidence" value="ECO:0007669"/>
    <property type="project" value="InterPro"/>
</dbReference>
<dbReference type="GO" id="GO:0008479">
    <property type="term" value="F:tRNA-guanosine(34) queuine transglycosylase activity"/>
    <property type="evidence" value="ECO:0007669"/>
    <property type="project" value="UniProtKB-UniRule"/>
</dbReference>
<evidence type="ECO:0000256" key="5">
    <source>
        <dbReference type="HAMAP-Rule" id="MF_03043"/>
    </source>
</evidence>
<name>A0A5K3EVE9_MESCO</name>
<feature type="binding site" evidence="5">
    <location>
        <position position="352"/>
    </location>
    <ligand>
        <name>Zn(2+)</name>
        <dbReference type="ChEBI" id="CHEBI:29105"/>
    </ligand>
</feature>
<evidence type="ECO:0000256" key="4">
    <source>
        <dbReference type="ARBA" id="ARBA00022833"/>
    </source>
</evidence>
<evidence type="ECO:0000256" key="1">
    <source>
        <dbReference type="ARBA" id="ARBA00022490"/>
    </source>
</evidence>
<dbReference type="Gene3D" id="3.20.20.105">
    <property type="entry name" value="Queuine tRNA-ribosyltransferase-like"/>
    <property type="match status" value="1"/>
</dbReference>
<comment type="similarity">
    <text evidence="5">Belongs to the queuine tRNA-ribosyltransferase family. QTRT2 subfamily.</text>
</comment>
<keyword evidence="3 5" id="KW-0479">Metal-binding</keyword>
<comment type="subunit">
    <text evidence="5">Heterodimer of a catalytic subunit and an accessory subunit.</text>
</comment>
<dbReference type="NCBIfam" id="TIGR00449">
    <property type="entry name" value="tgt_general"/>
    <property type="match status" value="1"/>
</dbReference>
<evidence type="ECO:0000256" key="6">
    <source>
        <dbReference type="SAM" id="SignalP"/>
    </source>
</evidence>
<sequence length="431" mass="48326">MLYFKVTLACAHFLIAMRFSLSRFDVLPRSGHLSEINNFPGVDFPTPNCLLYTKFGAVPFLTNDLVIQLHNAPNLTFAALNFLRERLKVFQKFGKGLAQYSGLKFPVLLFQNDPTESPVTRAVEKTSIQIWAVGGRLPVTMDQFADCVINAVPVAFQMPVDNETSFPDSSPPTKKRCQKSVQRTKSYAERLDVIIKCDEKLSKIPALVSVAGGNDLEQRLRGISSTDFTRASGVVIDGFFVDCIGGNRATHLETVFDVLAKMCAELQPQLPRFLTGIWQPDEVVRACLCGVDVFDGSLPFRLTRSGIAWLFTAHRDGKSPHAWIRFPLDQAVLDTAEVYRQPLQADCPCFACTRHNRGYISHLHSVNEMLAHILLMIHNSTQCYQFFADLRKAIKEDTVDSFAEMSKEHHFPEELVQIDLTSSSLQNADDC</sequence>
<reference evidence="8" key="1">
    <citation type="submission" date="2019-11" db="UniProtKB">
        <authorList>
            <consortium name="WormBaseParasite"/>
        </authorList>
    </citation>
    <scope>IDENTIFICATION</scope>
</reference>
<protein>
    <recommendedName>
        <fullName evidence="5">Queuine tRNA-ribosyltransferase accessory subunit 2</fullName>
    </recommendedName>
    <alternativeName>
        <fullName evidence="5">Queuine tRNA-ribosyltransferase domain-containing protein 1</fullName>
    </alternativeName>
</protein>
<dbReference type="Pfam" id="PF01702">
    <property type="entry name" value="TGT"/>
    <property type="match status" value="1"/>
</dbReference>
<dbReference type="AlphaFoldDB" id="A0A5K3EVE9"/>
<feature type="binding site" evidence="5">
    <location>
        <position position="347"/>
    </location>
    <ligand>
        <name>Zn(2+)</name>
        <dbReference type="ChEBI" id="CHEBI:29105"/>
    </ligand>
</feature>
<dbReference type="GO" id="GO:0005737">
    <property type="term" value="C:cytoplasm"/>
    <property type="evidence" value="ECO:0007669"/>
    <property type="project" value="UniProtKB-SubCell"/>
</dbReference>
<keyword evidence="2 5" id="KW-0819">tRNA processing</keyword>
<feature type="signal peptide" evidence="6">
    <location>
        <begin position="1"/>
        <end position="22"/>
    </location>
</feature>
<dbReference type="InterPro" id="IPR050852">
    <property type="entry name" value="Queuine_tRNA-ribosyltrfase"/>
</dbReference>
<evidence type="ECO:0000256" key="2">
    <source>
        <dbReference type="ARBA" id="ARBA00022694"/>
    </source>
</evidence>
<feature type="domain" description="tRNA-guanine(15) transglycosylase-like" evidence="7">
    <location>
        <begin position="40"/>
        <end position="409"/>
    </location>
</feature>
<dbReference type="InterPro" id="IPR036511">
    <property type="entry name" value="TGT-like_sf"/>
</dbReference>
<dbReference type="WBParaSite" id="MCU_003424-RB">
    <property type="protein sequence ID" value="MCU_003424-RB"/>
    <property type="gene ID" value="MCU_003424"/>
</dbReference>
<keyword evidence="1 5" id="KW-0963">Cytoplasm</keyword>
<dbReference type="InterPro" id="IPR002616">
    <property type="entry name" value="tRNA_ribo_trans-like"/>
</dbReference>
<evidence type="ECO:0000313" key="8">
    <source>
        <dbReference type="WBParaSite" id="MCU_003424-RB"/>
    </source>
</evidence>